<dbReference type="SUPFAM" id="SSF53448">
    <property type="entry name" value="Nucleotide-diphospho-sugar transferases"/>
    <property type="match status" value="1"/>
</dbReference>
<keyword evidence="7 11" id="KW-0735">Signal-anchor</keyword>
<dbReference type="Proteomes" id="UP000242188">
    <property type="component" value="Unassembled WGS sequence"/>
</dbReference>
<dbReference type="EC" id="2.4.1.-" evidence="11"/>
<evidence type="ECO:0000256" key="4">
    <source>
        <dbReference type="ARBA" id="ARBA00022676"/>
    </source>
</evidence>
<dbReference type="GO" id="GO:0005794">
    <property type="term" value="C:Golgi apparatus"/>
    <property type="evidence" value="ECO:0007669"/>
    <property type="project" value="TreeGrafter"/>
</dbReference>
<dbReference type="GO" id="GO:0008378">
    <property type="term" value="F:galactosyltransferase activity"/>
    <property type="evidence" value="ECO:0007669"/>
    <property type="project" value="TreeGrafter"/>
</dbReference>
<dbReference type="InterPro" id="IPR029044">
    <property type="entry name" value="Nucleotide-diphossugar_trans"/>
</dbReference>
<dbReference type="Gene3D" id="3.90.550.10">
    <property type="entry name" value="Spore Coat Polysaccharide Biosynthesis Protein SpsA, Chain A"/>
    <property type="match status" value="1"/>
</dbReference>
<keyword evidence="10 11" id="KW-0325">Glycoprotein</keyword>
<dbReference type="InterPro" id="IPR027791">
    <property type="entry name" value="Galactosyl_T_C"/>
</dbReference>
<dbReference type="Pfam" id="PF13733">
    <property type="entry name" value="Glyco_transf_7N"/>
    <property type="match status" value="1"/>
</dbReference>
<evidence type="ECO:0000256" key="8">
    <source>
        <dbReference type="ARBA" id="ARBA00022989"/>
    </source>
</evidence>
<dbReference type="EMBL" id="NEDP02004753">
    <property type="protein sequence ID" value="OWF44555.1"/>
    <property type="molecule type" value="Genomic_DNA"/>
</dbReference>
<evidence type="ECO:0000313" key="14">
    <source>
        <dbReference type="EMBL" id="OWF44555.1"/>
    </source>
</evidence>
<proteinExistence type="inferred from homology"/>
<dbReference type="PANTHER" id="PTHR19300">
    <property type="entry name" value="BETA-1,4-GALACTOSYLTRANSFERASE"/>
    <property type="match status" value="1"/>
</dbReference>
<evidence type="ECO:0000256" key="11">
    <source>
        <dbReference type="RuleBase" id="RU368121"/>
    </source>
</evidence>
<reference evidence="14 15" key="1">
    <citation type="journal article" date="2017" name="Nat. Ecol. Evol.">
        <title>Scallop genome provides insights into evolution of bilaterian karyotype and development.</title>
        <authorList>
            <person name="Wang S."/>
            <person name="Zhang J."/>
            <person name="Jiao W."/>
            <person name="Li J."/>
            <person name="Xun X."/>
            <person name="Sun Y."/>
            <person name="Guo X."/>
            <person name="Huan P."/>
            <person name="Dong B."/>
            <person name="Zhang L."/>
            <person name="Hu X."/>
            <person name="Sun X."/>
            <person name="Wang J."/>
            <person name="Zhao C."/>
            <person name="Wang Y."/>
            <person name="Wang D."/>
            <person name="Huang X."/>
            <person name="Wang R."/>
            <person name="Lv J."/>
            <person name="Li Y."/>
            <person name="Zhang Z."/>
            <person name="Liu B."/>
            <person name="Lu W."/>
            <person name="Hui Y."/>
            <person name="Liang J."/>
            <person name="Zhou Z."/>
            <person name="Hou R."/>
            <person name="Li X."/>
            <person name="Liu Y."/>
            <person name="Li H."/>
            <person name="Ning X."/>
            <person name="Lin Y."/>
            <person name="Zhao L."/>
            <person name="Xing Q."/>
            <person name="Dou J."/>
            <person name="Li Y."/>
            <person name="Mao J."/>
            <person name="Guo H."/>
            <person name="Dou H."/>
            <person name="Li T."/>
            <person name="Mu C."/>
            <person name="Jiang W."/>
            <person name="Fu Q."/>
            <person name="Fu X."/>
            <person name="Miao Y."/>
            <person name="Liu J."/>
            <person name="Yu Q."/>
            <person name="Li R."/>
            <person name="Liao H."/>
            <person name="Li X."/>
            <person name="Kong Y."/>
            <person name="Jiang Z."/>
            <person name="Chourrout D."/>
            <person name="Li R."/>
            <person name="Bao Z."/>
        </authorList>
    </citation>
    <scope>NUCLEOTIDE SEQUENCE [LARGE SCALE GENOMIC DNA]</scope>
    <source>
        <strain evidence="14 15">PY_sf001</strain>
    </source>
</reference>
<dbReference type="PANTHER" id="PTHR19300:SF57">
    <property type="entry name" value="BETA-1,4-N-ACETYLGALACTOSAMINYLTRANSFERASE"/>
    <property type="match status" value="1"/>
</dbReference>
<evidence type="ECO:0000256" key="9">
    <source>
        <dbReference type="ARBA" id="ARBA00023136"/>
    </source>
</evidence>
<comment type="function">
    <text evidence="11">Catalyses the transfer of galactose onto proteins or lipids.</text>
</comment>
<dbReference type="OrthoDB" id="10016069at2759"/>
<sequence length="432" mass="50450">MFITVGKVKLDFSNYEMEQVEKNYKSLQNGGRFKPRSCIARHRVAIIIPYRNRKEHLIKLMNNLHSILQRQQLDYGIYVIEVAPMSDFNRALSLNIGFQEASREYDYQCFIFHDVDLLPENDRNMYTCPTDPRHMSVAVDRLKYKLPYATIFGGVVAMTKEHFLTVNGFSNKFFGWGGEDDDMYKRINYTHLNITRYKPKIARYRMLAHRKDSSVNTERFYLLRHTNDTWRTDGLNSLTYRHIKTDRHRLFTYVLVDIDPAHPAYYTDRLKIVDESIRKMREDFNKSKENDLSTESTGANSSLASKGVNSSRLVVARSEQNMRTLMPNQSINSTTGTLITDKPKHLGALHPIQQFMLSLKELLTDKKEEDINSISDKELASFVRVYVNNLRKAGFSINNELHFKKDTVIKTKSDTKPKLDKIVKYINANKKW</sequence>
<organism evidence="14 15">
    <name type="scientific">Mizuhopecten yessoensis</name>
    <name type="common">Japanese scallop</name>
    <name type="synonym">Patinopecten yessoensis</name>
    <dbReference type="NCBI Taxonomy" id="6573"/>
    <lineage>
        <taxon>Eukaryota</taxon>
        <taxon>Metazoa</taxon>
        <taxon>Spiralia</taxon>
        <taxon>Lophotrochozoa</taxon>
        <taxon>Mollusca</taxon>
        <taxon>Bivalvia</taxon>
        <taxon>Autobranchia</taxon>
        <taxon>Pteriomorphia</taxon>
        <taxon>Pectinida</taxon>
        <taxon>Pectinoidea</taxon>
        <taxon>Pectinidae</taxon>
        <taxon>Mizuhopecten</taxon>
    </lineage>
</organism>
<keyword evidence="4 11" id="KW-0328">Glycosyltransferase</keyword>
<dbReference type="STRING" id="6573.A0A210Q756"/>
<dbReference type="CDD" id="cd00899">
    <property type="entry name" value="b4GalT"/>
    <property type="match status" value="1"/>
</dbReference>
<comment type="subcellular location">
    <subcellularLocation>
        <location evidence="1">Membrane</location>
        <topology evidence="1">Single-pass type II membrane protein</topology>
    </subcellularLocation>
</comment>
<dbReference type="GO" id="GO:0016020">
    <property type="term" value="C:membrane"/>
    <property type="evidence" value="ECO:0007669"/>
    <property type="project" value="UniProtKB-SubCell"/>
</dbReference>
<evidence type="ECO:0000259" key="12">
    <source>
        <dbReference type="Pfam" id="PF02709"/>
    </source>
</evidence>
<keyword evidence="9" id="KW-0472">Membrane</keyword>
<comment type="pathway">
    <text evidence="2 11">Protein modification; protein glycosylation.</text>
</comment>
<evidence type="ECO:0000256" key="5">
    <source>
        <dbReference type="ARBA" id="ARBA00022679"/>
    </source>
</evidence>
<evidence type="ECO:0000256" key="6">
    <source>
        <dbReference type="ARBA" id="ARBA00022692"/>
    </source>
</evidence>
<evidence type="ECO:0000313" key="15">
    <source>
        <dbReference type="Proteomes" id="UP000242188"/>
    </source>
</evidence>
<comment type="similarity">
    <text evidence="3 11">Belongs to the glycosyltransferase 7 family.</text>
</comment>
<keyword evidence="8" id="KW-1133">Transmembrane helix</keyword>
<name>A0A210Q756_MIZYE</name>
<comment type="caution">
    <text evidence="14">The sequence shown here is derived from an EMBL/GenBank/DDBJ whole genome shotgun (WGS) entry which is preliminary data.</text>
</comment>
<gene>
    <name evidence="14" type="ORF">KP79_PYT17859</name>
</gene>
<evidence type="ECO:0000256" key="1">
    <source>
        <dbReference type="ARBA" id="ARBA00004606"/>
    </source>
</evidence>
<accession>A0A210Q756</accession>
<dbReference type="InterPro" id="IPR027995">
    <property type="entry name" value="Galactosyl_T_N"/>
</dbReference>
<evidence type="ECO:0000256" key="3">
    <source>
        <dbReference type="ARBA" id="ARBA00005735"/>
    </source>
</evidence>
<dbReference type="AlphaFoldDB" id="A0A210Q756"/>
<keyword evidence="15" id="KW-1185">Reference proteome</keyword>
<dbReference type="PRINTS" id="PR02050">
    <property type="entry name" value="B14GALTRFASE"/>
</dbReference>
<feature type="domain" description="Galactosyltransferase N-terminal" evidence="13">
    <location>
        <begin position="5"/>
        <end position="129"/>
    </location>
</feature>
<evidence type="ECO:0000256" key="10">
    <source>
        <dbReference type="ARBA" id="ARBA00023180"/>
    </source>
</evidence>
<keyword evidence="6" id="KW-0812">Transmembrane</keyword>
<evidence type="ECO:0000256" key="2">
    <source>
        <dbReference type="ARBA" id="ARBA00004922"/>
    </source>
</evidence>
<evidence type="ECO:0000256" key="7">
    <source>
        <dbReference type="ARBA" id="ARBA00022968"/>
    </source>
</evidence>
<feature type="domain" description="Galactosyltransferase C-terminal" evidence="12">
    <location>
        <begin position="133"/>
        <end position="210"/>
    </location>
</feature>
<evidence type="ECO:0000259" key="13">
    <source>
        <dbReference type="Pfam" id="PF13733"/>
    </source>
</evidence>
<dbReference type="GO" id="GO:0005975">
    <property type="term" value="P:carbohydrate metabolic process"/>
    <property type="evidence" value="ECO:0007669"/>
    <property type="project" value="InterPro"/>
</dbReference>
<protein>
    <recommendedName>
        <fullName evidence="11">Beta-1,4-galactosyltransferase</fullName>
        <ecNumber evidence="11">2.4.1.-</ecNumber>
    </recommendedName>
</protein>
<keyword evidence="5 11" id="KW-0808">Transferase</keyword>
<dbReference type="Pfam" id="PF02709">
    <property type="entry name" value="Glyco_transf_7C"/>
    <property type="match status" value="1"/>
</dbReference>
<dbReference type="UniPathway" id="UPA00378"/>
<dbReference type="InterPro" id="IPR003859">
    <property type="entry name" value="Galactosyl_T"/>
</dbReference>